<protein>
    <submittedName>
        <fullName evidence="1">Uncharacterized protein</fullName>
    </submittedName>
</protein>
<dbReference type="EMBL" id="CP008941">
    <property type="protein sequence ID" value="AIK96305.1"/>
    <property type="molecule type" value="Genomic_DNA"/>
</dbReference>
<dbReference type="HOGENOM" id="CLU_948945_0_0_5"/>
<organism evidence="1 2">
    <name type="scientific">Candidatus Odyssella acanthamoebae</name>
    <dbReference type="NCBI Taxonomy" id="91604"/>
    <lineage>
        <taxon>Bacteria</taxon>
        <taxon>Pseudomonadati</taxon>
        <taxon>Pseudomonadota</taxon>
        <taxon>Alphaproteobacteria</taxon>
        <taxon>Holosporales</taxon>
        <taxon>Candidatus Paracaedibacteraceae</taxon>
        <taxon>Candidatus Odyssella</taxon>
    </lineage>
</organism>
<dbReference type="RefSeq" id="WP_038464604.1">
    <property type="nucleotide sequence ID" value="NZ_CP008941.1"/>
</dbReference>
<dbReference type="OrthoDB" id="459934at2"/>
<dbReference type="KEGG" id="paca:ID47_05485"/>
<name>A0A077B027_9PROT</name>
<dbReference type="Proteomes" id="UP000028926">
    <property type="component" value="Chromosome"/>
</dbReference>
<proteinExistence type="predicted"/>
<reference evidence="1 2" key="1">
    <citation type="submission" date="2014-07" db="EMBL/GenBank/DDBJ databases">
        <title>Comparative genomic insights into amoeba endosymbionts belonging to the families of Holosporaceae and Candidatus Midichloriaceae within Rickettsiales.</title>
        <authorList>
            <person name="Wang Z."/>
            <person name="Wu M."/>
        </authorList>
    </citation>
    <scope>NUCLEOTIDE SEQUENCE [LARGE SCALE GENOMIC DNA]</scope>
    <source>
        <strain evidence="1">PRA3</strain>
    </source>
</reference>
<dbReference type="AlphaFoldDB" id="A0A077B027"/>
<sequence length="293" mass="34141">MSIFHYYLKKFNFPRSISFFCFLLFSDVSMGMQDETCIETHQKTLASESKFIGDFLYQYDENFYNNLDSPDKAYEKVKSSPHFEEFLGRAFSTIIEYDLPIGFRLLHKHNNVSKKECMVEVFHTLFPLTGEAAYVTRPHSLSKGNFESYPASWAVLENGDYRIFEFSNDYVVHDAIQNLISKKEIMRNISNMILENNLESLISIAILDRSTYHNFKTLSFLERSYKNFGNVLVSLDPDDVNLKSSIPTSWFPKKGENKCSSGCDYRTYCEVIDGSHTQIQDHYLYHNGRYVTI</sequence>
<keyword evidence="2" id="KW-1185">Reference proteome</keyword>
<evidence type="ECO:0000313" key="2">
    <source>
        <dbReference type="Proteomes" id="UP000028926"/>
    </source>
</evidence>
<accession>A0A077B027</accession>
<gene>
    <name evidence="1" type="ORF">ID47_05485</name>
</gene>
<evidence type="ECO:0000313" key="1">
    <source>
        <dbReference type="EMBL" id="AIK96305.1"/>
    </source>
</evidence>